<keyword evidence="4" id="KW-1003">Cell membrane</keyword>
<evidence type="ECO:0000259" key="11">
    <source>
        <dbReference type="Pfam" id="PF00482"/>
    </source>
</evidence>
<keyword evidence="5" id="KW-0997">Cell inner membrane</keyword>
<dbReference type="Proteomes" id="UP000267978">
    <property type="component" value="Unassembled WGS sequence"/>
</dbReference>
<evidence type="ECO:0000313" key="12">
    <source>
        <dbReference type="EMBL" id="RML24864.1"/>
    </source>
</evidence>
<feature type="domain" description="Type II secretion system protein GspF" evidence="11">
    <location>
        <begin position="276"/>
        <end position="397"/>
    </location>
</feature>
<dbReference type="Gene3D" id="1.20.81.30">
    <property type="entry name" value="Type II secretion system (T2SS), domain F"/>
    <property type="match status" value="2"/>
</dbReference>
<dbReference type="GO" id="GO:0005886">
    <property type="term" value="C:plasma membrane"/>
    <property type="evidence" value="ECO:0007669"/>
    <property type="project" value="UniProtKB-SubCell"/>
</dbReference>
<evidence type="ECO:0000256" key="3">
    <source>
        <dbReference type="ARBA" id="ARBA00022448"/>
    </source>
</evidence>
<dbReference type="EMBL" id="RBNO01000077">
    <property type="protein sequence ID" value="RML24864.1"/>
    <property type="molecule type" value="Genomic_DNA"/>
</dbReference>
<dbReference type="InterPro" id="IPR018076">
    <property type="entry name" value="T2SS_GspF_dom"/>
</dbReference>
<dbReference type="FunFam" id="1.20.81.30:FF:000001">
    <property type="entry name" value="Type II secretion system protein F"/>
    <property type="match status" value="2"/>
</dbReference>
<dbReference type="InterPro" id="IPR003004">
    <property type="entry name" value="GspF/PilC"/>
</dbReference>
<evidence type="ECO:0000256" key="1">
    <source>
        <dbReference type="ARBA" id="ARBA00004429"/>
    </source>
</evidence>
<dbReference type="PANTHER" id="PTHR30012">
    <property type="entry name" value="GENERAL SECRETION PATHWAY PROTEIN"/>
    <property type="match status" value="1"/>
</dbReference>
<evidence type="ECO:0000313" key="13">
    <source>
        <dbReference type="Proteomes" id="UP000267978"/>
    </source>
</evidence>
<dbReference type="InterPro" id="IPR001992">
    <property type="entry name" value="T2SS_GspF/T4SS_PilC_CS"/>
</dbReference>
<organism evidence="12 13">
    <name type="scientific">Pseudomonas syringae pv. lapsa</name>
    <dbReference type="NCBI Taxonomy" id="199201"/>
    <lineage>
        <taxon>Bacteria</taxon>
        <taxon>Pseudomonadati</taxon>
        <taxon>Pseudomonadota</taxon>
        <taxon>Gammaproteobacteria</taxon>
        <taxon>Pseudomonadales</taxon>
        <taxon>Pseudomonadaceae</taxon>
        <taxon>Pseudomonas</taxon>
        <taxon>Pseudomonas syringae</taxon>
    </lineage>
</organism>
<gene>
    <name evidence="12" type="ORF">ALQ98_02134</name>
</gene>
<comment type="caution">
    <text evidence="12">The sequence shown here is derived from an EMBL/GenBank/DDBJ whole genome shotgun (WGS) entry which is preliminary data.</text>
</comment>
<proteinExistence type="inferred from homology"/>
<evidence type="ECO:0000256" key="7">
    <source>
        <dbReference type="ARBA" id="ARBA00022989"/>
    </source>
</evidence>
<comment type="similarity">
    <text evidence="2 9">Belongs to the GSP F family.</text>
</comment>
<sequence length="405" mass="43993">MASRAVKVIVYTWEGVDKKGTKASGELSGHNMALVKAQLRKQGINPTKVRKKSASIFGKGKKIKPLDIAFFSRQMATMMKAGVPLLQSFDIISEGAENPNMRTLVSSLKQEVSAGNSFATALRQKPEYFDDLFCNLVDAGEQAGALESLLDRVASYKEKTEKLKAKIKKAMTYPIAVLIVAIIVSGILLIKVVPQFQSVFAGFGADLPAFTLMVIGLSNVVQKWWLIIVGLLFAGFFLFKRAYKKSQKFRDGLDRLLLKAPLIGPLIFKSSVARYARTLATTFAAGVPLVEALDSVAGATGNVVFKNAVTKVKQDVSTGMQLNFSMRSTGVFPSLAIQMTAIGEESGALDTMLDKVATYYEDEVDNMVDNLTSLMEPMIMAFLGVIVGGLVIAMYLPIFKLGSIV</sequence>
<accession>A0AB74A3R3</accession>
<feature type="transmembrane region" description="Helical" evidence="10">
    <location>
        <begin position="171"/>
        <end position="192"/>
    </location>
</feature>
<feature type="domain" description="Type II secretion system protein GspF" evidence="11">
    <location>
        <begin position="71"/>
        <end position="194"/>
    </location>
</feature>
<evidence type="ECO:0000256" key="9">
    <source>
        <dbReference type="RuleBase" id="RU003923"/>
    </source>
</evidence>
<dbReference type="PANTHER" id="PTHR30012:SF7">
    <property type="entry name" value="PROTEIN TRANSPORT PROTEIN HOFC HOMOLOG"/>
    <property type="match status" value="1"/>
</dbReference>
<evidence type="ECO:0000256" key="8">
    <source>
        <dbReference type="ARBA" id="ARBA00023136"/>
    </source>
</evidence>
<dbReference type="AlphaFoldDB" id="A0AB74A3R3"/>
<name>A0AB74A3R3_PSESX</name>
<feature type="transmembrane region" description="Helical" evidence="10">
    <location>
        <begin position="379"/>
        <end position="399"/>
    </location>
</feature>
<comment type="subcellular location">
    <subcellularLocation>
        <location evidence="1 9">Cell inner membrane</location>
        <topology evidence="1 9">Multi-pass membrane protein</topology>
    </subcellularLocation>
</comment>
<reference evidence="12 13" key="1">
    <citation type="submission" date="2018-08" db="EMBL/GenBank/DDBJ databases">
        <title>Recombination of ecologically and evolutionarily significant loci maintains genetic cohesion in the Pseudomonas syringae species complex.</title>
        <authorList>
            <person name="Dillon M."/>
            <person name="Thakur S."/>
            <person name="Almeida R.N.D."/>
            <person name="Weir B.S."/>
            <person name="Guttman D.S."/>
        </authorList>
    </citation>
    <scope>NUCLEOTIDE SEQUENCE [LARGE SCALE GENOMIC DNA]</scope>
    <source>
        <strain evidence="12 13">ICMP 3946</strain>
    </source>
</reference>
<evidence type="ECO:0000256" key="10">
    <source>
        <dbReference type="SAM" id="Phobius"/>
    </source>
</evidence>
<evidence type="ECO:0000256" key="4">
    <source>
        <dbReference type="ARBA" id="ARBA00022475"/>
    </source>
</evidence>
<dbReference type="PRINTS" id="PR00812">
    <property type="entry name" value="BCTERIALGSPF"/>
</dbReference>
<evidence type="ECO:0000256" key="6">
    <source>
        <dbReference type="ARBA" id="ARBA00022692"/>
    </source>
</evidence>
<protein>
    <submittedName>
        <fullName evidence="12">Type II secretion system protein</fullName>
    </submittedName>
</protein>
<dbReference type="InterPro" id="IPR042094">
    <property type="entry name" value="T2SS_GspF_sf"/>
</dbReference>
<evidence type="ECO:0000256" key="5">
    <source>
        <dbReference type="ARBA" id="ARBA00022519"/>
    </source>
</evidence>
<dbReference type="PROSITE" id="PS00874">
    <property type="entry name" value="T2SP_F"/>
    <property type="match status" value="1"/>
</dbReference>
<keyword evidence="6 9" id="KW-0812">Transmembrane</keyword>
<keyword evidence="3 9" id="KW-0813">Transport</keyword>
<keyword evidence="7 10" id="KW-1133">Transmembrane helix</keyword>
<feature type="transmembrane region" description="Helical" evidence="10">
    <location>
        <begin position="224"/>
        <end position="243"/>
    </location>
</feature>
<dbReference type="RefSeq" id="WP_057405957.1">
    <property type="nucleotide sequence ID" value="NZ_CP013183.1"/>
</dbReference>
<evidence type="ECO:0000256" key="2">
    <source>
        <dbReference type="ARBA" id="ARBA00005745"/>
    </source>
</evidence>
<keyword evidence="8 10" id="KW-0472">Membrane</keyword>
<dbReference type="Pfam" id="PF00482">
    <property type="entry name" value="T2SSF"/>
    <property type="match status" value="2"/>
</dbReference>
<dbReference type="GO" id="GO:0015628">
    <property type="term" value="P:protein secretion by the type II secretion system"/>
    <property type="evidence" value="ECO:0007669"/>
    <property type="project" value="TreeGrafter"/>
</dbReference>